<accession>A0ACB8DC67</accession>
<gene>
    <name evidence="1" type="ORF">HPB49_011443</name>
</gene>
<evidence type="ECO:0000313" key="1">
    <source>
        <dbReference type="EMBL" id="KAH7965849.1"/>
    </source>
</evidence>
<sequence length="426" mass="47636">MSINRYKAGSDGVRQNPRRNEIPWQMNSSPLYIRRQDHLNDRMRALYVSEPTTPPPPPPVTFTSPTTRQTPLAGRNHHYLQRQDPRNSSDYDNTPPEPPKRTSSASMTASYDSASTSSSSLQYRNGGGGGGYGAGSSSRSNDGLYASPGAPALAPLAVEEYFEGRKYCEHDFHVLFAPCCGKCGEFIIGRVIKAMNNNWHPQCFRCEICTIPLADQGFIKNAGRALCHECNAKEKAAACGKYICYKCHGIIDDMPLKFRSEPYHPYHFNCTACGVELTAEAREHFVCAKCEKPFLGHRHYEKKGLAYCETHYHQLFGNLCYICNNVIGGDVFTALNKAWCVHHFACSVCDQKMSQKTKFFEVDLKPVCKRCFEKFPSRIEQPGGEARLLEEVTQCFELPPAREEDRVAMMDHVARGSSSGGARAMP</sequence>
<protein>
    <submittedName>
        <fullName evidence="1">Uncharacterized protein</fullName>
    </submittedName>
</protein>
<name>A0ACB8DC67_DERSI</name>
<organism evidence="1 2">
    <name type="scientific">Dermacentor silvarum</name>
    <name type="common">Tick</name>
    <dbReference type="NCBI Taxonomy" id="543639"/>
    <lineage>
        <taxon>Eukaryota</taxon>
        <taxon>Metazoa</taxon>
        <taxon>Ecdysozoa</taxon>
        <taxon>Arthropoda</taxon>
        <taxon>Chelicerata</taxon>
        <taxon>Arachnida</taxon>
        <taxon>Acari</taxon>
        <taxon>Parasitiformes</taxon>
        <taxon>Ixodida</taxon>
        <taxon>Ixodoidea</taxon>
        <taxon>Ixodidae</taxon>
        <taxon>Rhipicephalinae</taxon>
        <taxon>Dermacentor</taxon>
    </lineage>
</organism>
<evidence type="ECO:0000313" key="2">
    <source>
        <dbReference type="Proteomes" id="UP000821865"/>
    </source>
</evidence>
<reference evidence="1" key="1">
    <citation type="submission" date="2020-05" db="EMBL/GenBank/DDBJ databases">
        <title>Large-scale comparative analyses of tick genomes elucidate their genetic diversity and vector capacities.</title>
        <authorList>
            <person name="Jia N."/>
            <person name="Wang J."/>
            <person name="Shi W."/>
            <person name="Du L."/>
            <person name="Sun Y."/>
            <person name="Zhan W."/>
            <person name="Jiang J."/>
            <person name="Wang Q."/>
            <person name="Zhang B."/>
            <person name="Ji P."/>
            <person name="Sakyi L.B."/>
            <person name="Cui X."/>
            <person name="Yuan T."/>
            <person name="Jiang B."/>
            <person name="Yang W."/>
            <person name="Lam T.T.-Y."/>
            <person name="Chang Q."/>
            <person name="Ding S."/>
            <person name="Wang X."/>
            <person name="Zhu J."/>
            <person name="Ruan X."/>
            <person name="Zhao L."/>
            <person name="Wei J."/>
            <person name="Que T."/>
            <person name="Du C."/>
            <person name="Cheng J."/>
            <person name="Dai P."/>
            <person name="Han X."/>
            <person name="Huang E."/>
            <person name="Gao Y."/>
            <person name="Liu J."/>
            <person name="Shao H."/>
            <person name="Ye R."/>
            <person name="Li L."/>
            <person name="Wei W."/>
            <person name="Wang X."/>
            <person name="Wang C."/>
            <person name="Yang T."/>
            <person name="Huo Q."/>
            <person name="Li W."/>
            <person name="Guo W."/>
            <person name="Chen H."/>
            <person name="Zhou L."/>
            <person name="Ni X."/>
            <person name="Tian J."/>
            <person name="Zhou Y."/>
            <person name="Sheng Y."/>
            <person name="Liu T."/>
            <person name="Pan Y."/>
            <person name="Xia L."/>
            <person name="Li J."/>
            <person name="Zhao F."/>
            <person name="Cao W."/>
        </authorList>
    </citation>
    <scope>NUCLEOTIDE SEQUENCE</scope>
    <source>
        <strain evidence="1">Dsil-2018</strain>
    </source>
</reference>
<dbReference type="Proteomes" id="UP000821865">
    <property type="component" value="Chromosome 2"/>
</dbReference>
<keyword evidence="2" id="KW-1185">Reference proteome</keyword>
<comment type="caution">
    <text evidence="1">The sequence shown here is derived from an EMBL/GenBank/DDBJ whole genome shotgun (WGS) entry which is preliminary data.</text>
</comment>
<proteinExistence type="predicted"/>
<dbReference type="EMBL" id="CM023471">
    <property type="protein sequence ID" value="KAH7965849.1"/>
    <property type="molecule type" value="Genomic_DNA"/>
</dbReference>